<evidence type="ECO:0000256" key="2">
    <source>
        <dbReference type="ARBA" id="ARBA00022679"/>
    </source>
</evidence>
<evidence type="ECO:0000256" key="1">
    <source>
        <dbReference type="ARBA" id="ARBA00013139"/>
    </source>
</evidence>
<keyword evidence="2 5" id="KW-0808">Transferase</keyword>
<dbReference type="NCBIfam" id="TIGR00553">
    <property type="entry name" value="pabB"/>
    <property type="match status" value="1"/>
</dbReference>
<gene>
    <name evidence="5" type="primary">pabB</name>
    <name evidence="5" type="ORF">WCN91_02640</name>
</gene>
<comment type="caution">
    <text evidence="5">The sequence shown here is derived from an EMBL/GenBank/DDBJ whole genome shotgun (WGS) entry which is preliminary data.</text>
</comment>
<dbReference type="PANTHER" id="PTHR11236:SF50">
    <property type="entry name" value="AMINODEOXYCHORISMATE SYNTHASE COMPONENT 1"/>
    <property type="match status" value="1"/>
</dbReference>
<reference evidence="5 6" key="1">
    <citation type="submission" date="2024-03" db="EMBL/GenBank/DDBJ databases">
        <title>Pseudoalteromonas qingdaonensis sp. nov., isolated from the intestines of marine benthic organisms.</title>
        <authorList>
            <person name="Lin X."/>
            <person name="Fang S."/>
            <person name="Hu X."/>
        </authorList>
    </citation>
    <scope>NUCLEOTIDE SEQUENCE [LARGE SCALE GENOMIC DNA]</scope>
    <source>
        <strain evidence="5 6">YIC-827</strain>
    </source>
</reference>
<dbReference type="InterPro" id="IPR005802">
    <property type="entry name" value="ADC_synth_comp_1"/>
</dbReference>
<feature type="domain" description="Chorismate-utilising enzyme C-terminal" evidence="3">
    <location>
        <begin position="191"/>
        <end position="441"/>
    </location>
</feature>
<keyword evidence="5" id="KW-0032">Aminotransferase</keyword>
<dbReference type="Proteomes" id="UP001447008">
    <property type="component" value="Unassembled WGS sequence"/>
</dbReference>
<dbReference type="GO" id="GO:0046820">
    <property type="term" value="F:4-amino-4-deoxychorismate synthase activity"/>
    <property type="evidence" value="ECO:0007669"/>
    <property type="project" value="UniProtKB-EC"/>
</dbReference>
<proteinExistence type="predicted"/>
<feature type="domain" description="Anthranilate synthase component I N-terminal" evidence="4">
    <location>
        <begin position="18"/>
        <end position="147"/>
    </location>
</feature>
<keyword evidence="6" id="KW-1185">Reference proteome</keyword>
<dbReference type="EC" id="2.6.1.85" evidence="1"/>
<evidence type="ECO:0000259" key="3">
    <source>
        <dbReference type="Pfam" id="PF00425"/>
    </source>
</evidence>
<evidence type="ECO:0000259" key="4">
    <source>
        <dbReference type="Pfam" id="PF04715"/>
    </source>
</evidence>
<evidence type="ECO:0000313" key="5">
    <source>
        <dbReference type="EMBL" id="MEM0514344.1"/>
    </source>
</evidence>
<dbReference type="PANTHER" id="PTHR11236">
    <property type="entry name" value="AMINOBENZOATE/ANTHRANILATE SYNTHASE"/>
    <property type="match status" value="1"/>
</dbReference>
<organism evidence="5 6">
    <name type="scientific">Pseudoalteromonas qingdaonensis</name>
    <dbReference type="NCBI Taxonomy" id="3131913"/>
    <lineage>
        <taxon>Bacteria</taxon>
        <taxon>Pseudomonadati</taxon>
        <taxon>Pseudomonadota</taxon>
        <taxon>Gammaproteobacteria</taxon>
        <taxon>Alteromonadales</taxon>
        <taxon>Pseudoalteromonadaceae</taxon>
        <taxon>Pseudoalteromonas</taxon>
    </lineage>
</organism>
<dbReference type="InterPro" id="IPR019999">
    <property type="entry name" value="Anth_synth_I-like"/>
</dbReference>
<sequence>MTKSQLHCIKAPIQAQACDVFTHFHHLPGAIFLDSASDSHVNSRYDIIAFAPTKWLSVEDGKAMLDNQPLDQDVFVQMQAELGELCQDRAPYGLPFNGGWLGYFGYDLGRLLERLPETAEKDIHLPEMQIGLYLDALIFDKAAKQWYYLAQPSIDAEAGLQKYLTQLDKTPKAGDFALSSKWQSNMSYAFYAQQFAKIQDYLRSGDCYQINLAQRFCAQYQGCEWQAYQRLREHNRAPFSAFIRLTQGAILSISPERFIEVKDKQVETKPIKGTLPRSKDAEEDKALAEQLASSPKDRAENVMIVDLLRNDLGKVAKPGSVTVPSLFAIESFPAVHHLVTTVQSQLAEGKTAIDQLRAAFPGGSITGAPKIRAMEIIEELEPHRRSAYCGSIGYLSACGDMDTSITIRTLVANDNKLYCWAGGGIVADSHVDLEYQETYHKVNKILPVLE</sequence>
<dbReference type="EMBL" id="JBCGCU010000002">
    <property type="protein sequence ID" value="MEM0514344.1"/>
    <property type="molecule type" value="Genomic_DNA"/>
</dbReference>
<dbReference type="PRINTS" id="PR00095">
    <property type="entry name" value="ANTSNTHASEI"/>
</dbReference>
<dbReference type="Pfam" id="PF00425">
    <property type="entry name" value="Chorismate_bind"/>
    <property type="match status" value="1"/>
</dbReference>
<dbReference type="RefSeq" id="WP_342676011.1">
    <property type="nucleotide sequence ID" value="NZ_JBCGCU010000002.1"/>
</dbReference>
<accession>A0ABU9MSR6</accession>
<protein>
    <recommendedName>
        <fullName evidence="1">aminodeoxychorismate synthase</fullName>
        <ecNumber evidence="1">2.6.1.85</ecNumber>
    </recommendedName>
</protein>
<dbReference type="InterPro" id="IPR006805">
    <property type="entry name" value="Anth_synth_I_N"/>
</dbReference>
<dbReference type="InterPro" id="IPR005801">
    <property type="entry name" value="ADC_synthase"/>
</dbReference>
<dbReference type="SUPFAM" id="SSF56322">
    <property type="entry name" value="ADC synthase"/>
    <property type="match status" value="1"/>
</dbReference>
<name>A0ABU9MSR6_9GAMM</name>
<dbReference type="Pfam" id="PF04715">
    <property type="entry name" value="Anth_synt_I_N"/>
    <property type="match status" value="1"/>
</dbReference>
<evidence type="ECO:0000313" key="6">
    <source>
        <dbReference type="Proteomes" id="UP001447008"/>
    </source>
</evidence>
<dbReference type="Gene3D" id="3.60.120.10">
    <property type="entry name" value="Anthranilate synthase"/>
    <property type="match status" value="1"/>
</dbReference>
<dbReference type="InterPro" id="IPR015890">
    <property type="entry name" value="Chorismate_C"/>
</dbReference>